<keyword evidence="4" id="KW-1185">Reference proteome</keyword>
<dbReference type="Proteomes" id="UP000317421">
    <property type="component" value="Unassembled WGS sequence"/>
</dbReference>
<feature type="compositionally biased region" description="Basic and acidic residues" evidence="1">
    <location>
        <begin position="120"/>
        <end position="131"/>
    </location>
</feature>
<dbReference type="EMBL" id="SJPR01000001">
    <property type="protein sequence ID" value="TWT99426.1"/>
    <property type="molecule type" value="Genomic_DNA"/>
</dbReference>
<comment type="caution">
    <text evidence="3">The sequence shown here is derived from an EMBL/GenBank/DDBJ whole genome shotgun (WGS) entry which is preliminary data.</text>
</comment>
<evidence type="ECO:0000256" key="1">
    <source>
        <dbReference type="SAM" id="MobiDB-lite"/>
    </source>
</evidence>
<feature type="region of interest" description="Disordered" evidence="1">
    <location>
        <begin position="89"/>
        <end position="131"/>
    </location>
</feature>
<sequence precursor="true">MLRSLLALVVALGIVAPAAAFPDFQKQFIAKYADGTNEAFTADVKDAKCWVCHQGKKKDNRNAYGEALHEYLGKKDRKDIEKIVESLDKVAAQSSNPDDPEAPTFGELIAEGKLPGGSLEEAKQEPTESEE</sequence>
<dbReference type="RefSeq" id="WP_146442124.1">
    <property type="nucleotide sequence ID" value="NZ_SJPR01000001.1"/>
</dbReference>
<dbReference type="AlphaFoldDB" id="A0A5C6AJ61"/>
<proteinExistence type="predicted"/>
<evidence type="ECO:0008006" key="5">
    <source>
        <dbReference type="Google" id="ProtNLM"/>
    </source>
</evidence>
<name>A0A5C6AJ61_9BACT</name>
<dbReference type="OrthoDB" id="286143at2"/>
<protein>
    <recommendedName>
        <fullName evidence="5">Cytochrome c domain-containing protein</fullName>
    </recommendedName>
</protein>
<reference evidence="3 4" key="1">
    <citation type="submission" date="2019-02" db="EMBL/GenBank/DDBJ databases">
        <title>Deep-cultivation of Planctomycetes and their phenomic and genomic characterization uncovers novel biology.</title>
        <authorList>
            <person name="Wiegand S."/>
            <person name="Jogler M."/>
            <person name="Boedeker C."/>
            <person name="Pinto D."/>
            <person name="Vollmers J."/>
            <person name="Rivas-Marin E."/>
            <person name="Kohn T."/>
            <person name="Peeters S.H."/>
            <person name="Heuer A."/>
            <person name="Rast P."/>
            <person name="Oberbeckmann S."/>
            <person name="Bunk B."/>
            <person name="Jeske O."/>
            <person name="Meyerdierks A."/>
            <person name="Storesund J.E."/>
            <person name="Kallscheuer N."/>
            <person name="Luecker S."/>
            <person name="Lage O.M."/>
            <person name="Pohl T."/>
            <person name="Merkel B.J."/>
            <person name="Hornburger P."/>
            <person name="Mueller R.-W."/>
            <person name="Bruemmer F."/>
            <person name="Labrenz M."/>
            <person name="Spormann A.M."/>
            <person name="Op Den Camp H."/>
            <person name="Overmann J."/>
            <person name="Amann R."/>
            <person name="Jetten M.S.M."/>
            <person name="Mascher T."/>
            <person name="Medema M.H."/>
            <person name="Devos D.P."/>
            <person name="Kaster A.-K."/>
            <person name="Ovreas L."/>
            <person name="Rohde M."/>
            <person name="Galperin M.Y."/>
            <person name="Jogler C."/>
        </authorList>
    </citation>
    <scope>NUCLEOTIDE SEQUENCE [LARGE SCALE GENOMIC DNA]</scope>
    <source>
        <strain evidence="3 4">Pla108</strain>
    </source>
</reference>
<evidence type="ECO:0000313" key="3">
    <source>
        <dbReference type="EMBL" id="TWT99426.1"/>
    </source>
</evidence>
<accession>A0A5C6AJ61</accession>
<keyword evidence="2" id="KW-0732">Signal</keyword>
<evidence type="ECO:0000313" key="4">
    <source>
        <dbReference type="Proteomes" id="UP000317421"/>
    </source>
</evidence>
<feature type="chain" id="PRO_5022889119" description="Cytochrome c domain-containing protein" evidence="2">
    <location>
        <begin position="21"/>
        <end position="131"/>
    </location>
</feature>
<gene>
    <name evidence="3" type="ORF">Pla108_03640</name>
</gene>
<feature type="signal peptide" evidence="2">
    <location>
        <begin position="1"/>
        <end position="20"/>
    </location>
</feature>
<organism evidence="3 4">
    <name type="scientific">Botrimarina colliarenosi</name>
    <dbReference type="NCBI Taxonomy" id="2528001"/>
    <lineage>
        <taxon>Bacteria</taxon>
        <taxon>Pseudomonadati</taxon>
        <taxon>Planctomycetota</taxon>
        <taxon>Planctomycetia</taxon>
        <taxon>Pirellulales</taxon>
        <taxon>Lacipirellulaceae</taxon>
        <taxon>Botrimarina</taxon>
    </lineage>
</organism>
<evidence type="ECO:0000256" key="2">
    <source>
        <dbReference type="SAM" id="SignalP"/>
    </source>
</evidence>